<dbReference type="EMBL" id="KY937901">
    <property type="protein sequence ID" value="ATI22191.1"/>
    <property type="molecule type" value="Genomic_DNA"/>
</dbReference>
<reference evidence="4" key="1">
    <citation type="journal article" date="2017" name="Front. Microbiol.">
        <title>Genetic and Biochemical Characterization of 2-Chloro-5-Nitrophenol Degradation in a Newly Isolated Bacterium, Cupriavidus sp. Strain CNP-8.</title>
        <authorList>
            <person name="Min J."/>
            <person name="Chen W."/>
            <person name="Wang J."/>
            <person name="Hu X."/>
        </authorList>
    </citation>
    <scope>NUCLEOTIDE SEQUENCE</scope>
    <source>
        <strain evidence="4">CNP-8</strain>
    </source>
</reference>
<organism evidence="4">
    <name type="scientific">Cupriavidus sp. CNP-8</name>
    <dbReference type="NCBI Taxonomy" id="2042999"/>
    <lineage>
        <taxon>Bacteria</taxon>
        <taxon>Pseudomonadati</taxon>
        <taxon>Pseudomonadota</taxon>
        <taxon>Betaproteobacteria</taxon>
        <taxon>Burkholderiales</taxon>
        <taxon>Burkholderiaceae</taxon>
        <taxon>Cupriavidus</taxon>
    </lineage>
</organism>
<dbReference type="SUPFAM" id="SSF56796">
    <property type="entry name" value="Dehydroquinate synthase-like"/>
    <property type="match status" value="1"/>
</dbReference>
<evidence type="ECO:0000259" key="3">
    <source>
        <dbReference type="Pfam" id="PF25137"/>
    </source>
</evidence>
<evidence type="ECO:0000256" key="1">
    <source>
        <dbReference type="ARBA" id="ARBA00023002"/>
    </source>
</evidence>
<evidence type="ECO:0000259" key="2">
    <source>
        <dbReference type="Pfam" id="PF00465"/>
    </source>
</evidence>
<accession>A0A291LMA0</accession>
<dbReference type="Pfam" id="PF00465">
    <property type="entry name" value="Fe-ADH"/>
    <property type="match status" value="1"/>
</dbReference>
<dbReference type="PANTHER" id="PTHR11496:SF97">
    <property type="entry name" value="ALCOHOL DEHYDROGENASE IRON-TYPE_GLYCEROL DEHYDROGENASE GLDA DOMAIN-CONTAINING PROTEIN"/>
    <property type="match status" value="1"/>
</dbReference>
<proteinExistence type="predicted"/>
<evidence type="ECO:0000313" key="4">
    <source>
        <dbReference type="EMBL" id="ATI22191.1"/>
    </source>
</evidence>
<dbReference type="InterPro" id="IPR039697">
    <property type="entry name" value="Alcohol_dehydrogenase_Fe"/>
</dbReference>
<protein>
    <submittedName>
        <fullName evidence="4">Maleylacetate reductase</fullName>
    </submittedName>
</protein>
<dbReference type="Pfam" id="PF25137">
    <property type="entry name" value="ADH_Fe_C"/>
    <property type="match status" value="1"/>
</dbReference>
<feature type="domain" description="Alcohol dehydrogenase iron-type/glycerol dehydrogenase GldA" evidence="2">
    <location>
        <begin position="14"/>
        <end position="162"/>
    </location>
</feature>
<name>A0A291LMA0_9BURK</name>
<dbReference type="PANTHER" id="PTHR11496">
    <property type="entry name" value="ALCOHOL DEHYDROGENASE"/>
    <property type="match status" value="1"/>
</dbReference>
<sequence length="372" mass="39893">MNELNCLPQDAVLWGQDILPAATASLEAHGFRHPLTFTVEPLRDFHAQHVAPYLTRGAGTFTDLPPHAPNTGVRRALDACLRAEADSILALGGGSVLDAAKAVSHLHQQETGRYLPIAAYPTTLSGSEFSHYFGVTETGGPQPFKRSYAVRETVPKVVVIDPQLLVNTPRELLLSSAIKGIDHAVEGMRRVAVDHPHAILAAAGVERFLAVLEKWPAGADTAQALLSGEVTTDDLLQLQLAAWQCYFFPASVIYGLSHRIGHILGGTYGLPHSVTSCITLAPVLRACGATYGDKLKIFCRSETTANAASALADRIANAVKRLGLPDRLRAVDFDRAKLAQVAALLRQNYAAEVADLGDDADAMLPAFLEGLW</sequence>
<dbReference type="AlphaFoldDB" id="A0A291LMA0"/>
<dbReference type="Gene3D" id="1.20.1090.10">
    <property type="entry name" value="Dehydroquinate synthase-like - alpha domain"/>
    <property type="match status" value="1"/>
</dbReference>
<dbReference type="Gene3D" id="3.40.50.1970">
    <property type="match status" value="1"/>
</dbReference>
<keyword evidence="1" id="KW-0560">Oxidoreductase</keyword>
<dbReference type="InterPro" id="IPR056798">
    <property type="entry name" value="ADH_Fe_C"/>
</dbReference>
<gene>
    <name evidence="4" type="primary">mnpF</name>
</gene>
<dbReference type="GO" id="GO:0004022">
    <property type="term" value="F:alcohol dehydrogenase (NAD+) activity"/>
    <property type="evidence" value="ECO:0007669"/>
    <property type="project" value="TreeGrafter"/>
</dbReference>
<dbReference type="GO" id="GO:0046872">
    <property type="term" value="F:metal ion binding"/>
    <property type="evidence" value="ECO:0007669"/>
    <property type="project" value="InterPro"/>
</dbReference>
<dbReference type="InterPro" id="IPR001670">
    <property type="entry name" value="ADH_Fe/GldA"/>
</dbReference>
<feature type="domain" description="Fe-containing alcohol dehydrogenase-like C-terminal" evidence="3">
    <location>
        <begin position="253"/>
        <end position="344"/>
    </location>
</feature>